<feature type="domain" description="FAD/NAD(P)-binding" evidence="5">
    <location>
        <begin position="7"/>
        <end position="286"/>
    </location>
</feature>
<accession>A0A1H1JFB2</accession>
<evidence type="ECO:0000256" key="3">
    <source>
        <dbReference type="ARBA" id="ARBA00022827"/>
    </source>
</evidence>
<dbReference type="GO" id="GO:0050660">
    <property type="term" value="F:flavin adenine dinucleotide binding"/>
    <property type="evidence" value="ECO:0007669"/>
    <property type="project" value="TreeGrafter"/>
</dbReference>
<keyword evidence="4" id="KW-0560">Oxidoreductase</keyword>
<dbReference type="Pfam" id="PF07992">
    <property type="entry name" value="Pyr_redox_2"/>
    <property type="match status" value="1"/>
</dbReference>
<name>A0A1H1JFB2_9BURK</name>
<evidence type="ECO:0000313" key="6">
    <source>
        <dbReference type="EMBL" id="SDR48697.1"/>
    </source>
</evidence>
<dbReference type="SUPFAM" id="SSF51905">
    <property type="entry name" value="FAD/NAD(P)-binding domain"/>
    <property type="match status" value="1"/>
</dbReference>
<dbReference type="GO" id="GO:0005737">
    <property type="term" value="C:cytoplasm"/>
    <property type="evidence" value="ECO:0007669"/>
    <property type="project" value="TreeGrafter"/>
</dbReference>
<evidence type="ECO:0000259" key="5">
    <source>
        <dbReference type="Pfam" id="PF07992"/>
    </source>
</evidence>
<comment type="similarity">
    <text evidence="1">Belongs to the FAD-dependent oxidoreductase family.</text>
</comment>
<evidence type="ECO:0000256" key="2">
    <source>
        <dbReference type="ARBA" id="ARBA00022630"/>
    </source>
</evidence>
<dbReference type="Gene3D" id="3.50.50.100">
    <property type="match status" value="1"/>
</dbReference>
<keyword evidence="3" id="KW-0274">FAD</keyword>
<evidence type="ECO:0000256" key="4">
    <source>
        <dbReference type="ARBA" id="ARBA00023002"/>
    </source>
</evidence>
<dbReference type="InterPro" id="IPR036188">
    <property type="entry name" value="FAD/NAD-bd_sf"/>
</dbReference>
<reference evidence="7" key="1">
    <citation type="submission" date="2016-10" db="EMBL/GenBank/DDBJ databases">
        <authorList>
            <person name="Varghese N."/>
            <person name="Submissions S."/>
        </authorList>
    </citation>
    <scope>NUCLEOTIDE SEQUENCE [LARGE SCALE GENOMIC DNA]</scope>
    <source>
        <strain evidence="7">DUS833</strain>
    </source>
</reference>
<dbReference type="PANTHER" id="PTHR43735:SF3">
    <property type="entry name" value="FERROPTOSIS SUPPRESSOR PROTEIN 1"/>
    <property type="match status" value="1"/>
</dbReference>
<dbReference type="AlphaFoldDB" id="A0A1H1JFB2"/>
<evidence type="ECO:0000313" key="7">
    <source>
        <dbReference type="Proteomes" id="UP000199365"/>
    </source>
</evidence>
<sequence>MAGSCKTIAIYGGGIGGALLARRLSKDCNVTLIDPLDYFEVPMSVPRSLVDPEFAEPAMIPFAVALPNVTRVRARLVEWTANGGRIADADGLRSLVRADVSVLATGSRFSSSLMRSEGETMDERKAFYRRFHARLLAADRILIVGGGPIGIEVAGEISEAFPQKRVTVIEAGARILGGTSLRLSEHARGVLAARGVTIVTDERLADGAAPLHETLAPAGEALTNRGRSIRYDLLISCIGGRPNTDFMRSQFGHLLDSMGRIRVDGHLRVADEDRVFALGDITDLAENKMAWHIHGQVIVAESNIRAVLSGGAGPLKVYRPKTNVPTMVVTLGSREGVAHLPVLGLVTTPWVNRMAKSAHMLVPKFRKALGLVQG</sequence>
<keyword evidence="2" id="KW-0285">Flavoprotein</keyword>
<evidence type="ECO:0000256" key="1">
    <source>
        <dbReference type="ARBA" id="ARBA00006442"/>
    </source>
</evidence>
<proteinExistence type="inferred from homology"/>
<organism evidence="6 7">
    <name type="scientific">Paraburkholderia tuberum</name>
    <dbReference type="NCBI Taxonomy" id="157910"/>
    <lineage>
        <taxon>Bacteria</taxon>
        <taxon>Pseudomonadati</taxon>
        <taxon>Pseudomonadota</taxon>
        <taxon>Betaproteobacteria</taxon>
        <taxon>Burkholderiales</taxon>
        <taxon>Burkholderiaceae</taxon>
        <taxon>Paraburkholderia</taxon>
    </lineage>
</organism>
<protein>
    <submittedName>
        <fullName evidence="6">NADH dehydrogenase, FAD-containing subunit</fullName>
    </submittedName>
</protein>
<dbReference type="RefSeq" id="WP_090807333.1">
    <property type="nucleotide sequence ID" value="NZ_FNKX01000002.1"/>
</dbReference>
<dbReference type="EMBL" id="FNKX01000002">
    <property type="protein sequence ID" value="SDR48697.1"/>
    <property type="molecule type" value="Genomic_DNA"/>
</dbReference>
<dbReference type="PRINTS" id="PR00368">
    <property type="entry name" value="FADPNR"/>
</dbReference>
<keyword evidence="7" id="KW-1185">Reference proteome</keyword>
<dbReference type="STRING" id="157910.SAMN05445850_4738"/>
<dbReference type="GO" id="GO:0004174">
    <property type="term" value="F:electron-transferring-flavoprotein dehydrogenase activity"/>
    <property type="evidence" value="ECO:0007669"/>
    <property type="project" value="TreeGrafter"/>
</dbReference>
<dbReference type="InterPro" id="IPR023753">
    <property type="entry name" value="FAD/NAD-binding_dom"/>
</dbReference>
<gene>
    <name evidence="6" type="ORF">SAMN05445850_4738</name>
</gene>
<dbReference type="PRINTS" id="PR00411">
    <property type="entry name" value="PNDRDTASEI"/>
</dbReference>
<dbReference type="Proteomes" id="UP000199365">
    <property type="component" value="Unassembled WGS sequence"/>
</dbReference>
<dbReference type="PANTHER" id="PTHR43735">
    <property type="entry name" value="APOPTOSIS-INDUCING FACTOR 1"/>
    <property type="match status" value="1"/>
</dbReference>